<dbReference type="GO" id="GO:1905839">
    <property type="term" value="P:negative regulation of telomeric D-loop disassembly"/>
    <property type="evidence" value="ECO:0007669"/>
    <property type="project" value="TreeGrafter"/>
</dbReference>
<keyword evidence="12" id="KW-0007">Acetylation</keyword>
<sequence>EAVAADWMLEFACYCLCRHFREECAAEFQRWRDVAQALINGLSNIPTHQKKIVYLCQLLIRIGEGKELEWHFKNKERISALESALSFWTSLEREEVKLDKLHEDIHRLLQIQAVAVHMEKGYFKEAAEVLERLFTDSESDKSLRVKLATIIKNKDPYVPFLQNFSYSHLISKIKSYIEIFMKDNETNFLIQAATKKVESKGLSATEMQNQTVNVNKTHKNSLDTKQRFVDFSLVWMPTNCLLGLNNLQNVENRGDGCGRKRQRWTYKEDLELKSGVREFGVGNWAKILVRGNFNNRTSVMLKDRWRTLCRIG</sequence>
<keyword evidence="10" id="KW-0832">Ubl conjugation</keyword>
<dbReference type="Proteomes" id="UP000611227">
    <property type="component" value="Unassembled WGS sequence"/>
</dbReference>
<comment type="function">
    <text evidence="17">Binds the telomeric double-stranded 5'-TTAGGG-3' repeat and negatively regulates telomere length. Involved in the regulation of the mitotic spindle. Component of the shelterin complex (telosome) that is involved in the regulation of telomere length and protection. Shelterin associates with arrays of double-stranded 5'-TTAGGG-3' repeats added by telomerase and protects chromosome ends; without its protective activity, telomeres are no longer hidden from the DNA damage surveillance and chromosome ends are inappropriately processed by DNA repair pathways.</text>
</comment>
<dbReference type="InterPro" id="IPR036507">
    <property type="entry name" value="Telomere_rpt-bd_fac_dimer_sf"/>
</dbReference>
<evidence type="ECO:0000256" key="7">
    <source>
        <dbReference type="ARBA" id="ARBA00022618"/>
    </source>
</evidence>
<dbReference type="GO" id="GO:0003720">
    <property type="term" value="F:telomerase activity"/>
    <property type="evidence" value="ECO:0007669"/>
    <property type="project" value="TreeGrafter"/>
</dbReference>
<keyword evidence="7" id="KW-0132">Cell division</keyword>
<keyword evidence="11" id="KW-0779">Telomere</keyword>
<keyword evidence="4" id="KW-0963">Cytoplasm</keyword>
<keyword evidence="9" id="KW-0498">Mitosis</keyword>
<comment type="caution">
    <text evidence="22">The sequence shown here is derived from an EMBL/GenBank/DDBJ whole genome shotgun (WGS) entry which is preliminary data.</text>
</comment>
<keyword evidence="8" id="KW-0013">ADP-ribosylation</keyword>
<feature type="non-terminal residue" evidence="22">
    <location>
        <position position="312"/>
    </location>
</feature>
<dbReference type="PIRSF" id="PIRSF038016">
    <property type="entry name" value="Telomere_bd-1_Pin2"/>
    <property type="match status" value="1"/>
</dbReference>
<evidence type="ECO:0000256" key="13">
    <source>
        <dbReference type="ARBA" id="ARBA00023125"/>
    </source>
</evidence>
<keyword evidence="15" id="KW-0539">Nucleus</keyword>
<dbReference type="Gene3D" id="1.10.10.60">
    <property type="entry name" value="Homeodomain-like"/>
    <property type="match status" value="1"/>
</dbReference>
<evidence type="ECO:0000256" key="16">
    <source>
        <dbReference type="ARBA" id="ARBA00023306"/>
    </source>
</evidence>
<dbReference type="Pfam" id="PF00249">
    <property type="entry name" value="Myb_DNA-binding"/>
    <property type="match status" value="1"/>
</dbReference>
<evidence type="ECO:0000256" key="14">
    <source>
        <dbReference type="ARBA" id="ARBA00023212"/>
    </source>
</evidence>
<dbReference type="PROSITE" id="PS50090">
    <property type="entry name" value="MYB_LIKE"/>
    <property type="match status" value="1"/>
</dbReference>
<evidence type="ECO:0000313" key="23">
    <source>
        <dbReference type="Proteomes" id="UP000611227"/>
    </source>
</evidence>
<dbReference type="FunFam" id="1.10.10.60:FF:000129">
    <property type="entry name" value="Telomeric repeat-binding factor 2"/>
    <property type="match status" value="1"/>
</dbReference>
<dbReference type="Gene3D" id="1.25.40.210">
    <property type="entry name" value="Telomere repeat-binding factor, dimerisation domain"/>
    <property type="match status" value="1"/>
</dbReference>
<evidence type="ECO:0000256" key="19">
    <source>
        <dbReference type="ARBA" id="ARBA00083089"/>
    </source>
</evidence>
<dbReference type="PANTHER" id="PTHR46734:SF1">
    <property type="entry name" value="TELOMERIC REPEAT-BINDING FACTOR 1"/>
    <property type="match status" value="1"/>
</dbReference>
<dbReference type="InterPro" id="IPR052450">
    <property type="entry name" value="TRBD-Containing_Protein"/>
</dbReference>
<dbReference type="GO" id="GO:0000783">
    <property type="term" value="C:nuclear telomere cap complex"/>
    <property type="evidence" value="ECO:0007669"/>
    <property type="project" value="UniProtKB-ARBA"/>
</dbReference>
<protein>
    <recommendedName>
        <fullName evidence="18">Telomeric repeat-binding factor 1</fullName>
    </recommendedName>
    <alternativeName>
        <fullName evidence="19">TTAGGG repeat-binding factor 1</fullName>
    </alternativeName>
</protein>
<keyword evidence="13" id="KW-0238">DNA-binding</keyword>
<feature type="domain" description="HTH myb-type" evidence="21">
    <location>
        <begin position="259"/>
        <end position="312"/>
    </location>
</feature>
<dbReference type="PROSITE" id="PS51294">
    <property type="entry name" value="HTH_MYB"/>
    <property type="match status" value="1"/>
</dbReference>
<dbReference type="GO" id="GO:0098505">
    <property type="term" value="F:G-rich strand telomeric DNA binding"/>
    <property type="evidence" value="ECO:0007669"/>
    <property type="project" value="TreeGrafter"/>
</dbReference>
<evidence type="ECO:0000256" key="6">
    <source>
        <dbReference type="ARBA" id="ARBA00022553"/>
    </source>
</evidence>
<dbReference type="GO" id="GO:0005654">
    <property type="term" value="C:nucleoplasm"/>
    <property type="evidence" value="ECO:0007669"/>
    <property type="project" value="UniProtKB-ARBA"/>
</dbReference>
<reference evidence="22" key="1">
    <citation type="submission" date="2019-09" db="EMBL/GenBank/DDBJ databases">
        <title>Bird 10,000 Genomes (B10K) Project - Family phase.</title>
        <authorList>
            <person name="Zhang G."/>
        </authorList>
    </citation>
    <scope>NUCLEOTIDE SEQUENCE</scope>
    <source>
        <strain evidence="22">B10K-DU-001-30</strain>
        <tissue evidence="22">Muscle</tissue>
    </source>
</reference>
<dbReference type="InterPro" id="IPR017357">
    <property type="entry name" value="TERF1/2"/>
</dbReference>
<dbReference type="SMART" id="SM00717">
    <property type="entry name" value="SANT"/>
    <property type="match status" value="1"/>
</dbReference>
<dbReference type="GO" id="GO:0008017">
    <property type="term" value="F:microtubule binding"/>
    <property type="evidence" value="ECO:0007669"/>
    <property type="project" value="TreeGrafter"/>
</dbReference>
<evidence type="ECO:0000259" key="21">
    <source>
        <dbReference type="PROSITE" id="PS51294"/>
    </source>
</evidence>
<evidence type="ECO:0000256" key="9">
    <source>
        <dbReference type="ARBA" id="ARBA00022776"/>
    </source>
</evidence>
<evidence type="ECO:0000256" key="2">
    <source>
        <dbReference type="ARBA" id="ARBA00004574"/>
    </source>
</evidence>
<proteinExistence type="predicted"/>
<keyword evidence="5" id="KW-1017">Isopeptide bond</keyword>
<dbReference type="GO" id="GO:0003691">
    <property type="term" value="F:double-stranded telomeric DNA binding"/>
    <property type="evidence" value="ECO:0007669"/>
    <property type="project" value="TreeGrafter"/>
</dbReference>
<dbReference type="FunFam" id="1.25.40.210:FF:000001">
    <property type="entry name" value="Telomeric repeat-binding factor"/>
    <property type="match status" value="1"/>
</dbReference>
<keyword evidence="16" id="KW-0131">Cell cycle</keyword>
<dbReference type="GO" id="GO:0051301">
    <property type="term" value="P:cell division"/>
    <property type="evidence" value="ECO:0007669"/>
    <property type="project" value="UniProtKB-KW"/>
</dbReference>
<evidence type="ECO:0000256" key="1">
    <source>
        <dbReference type="ARBA" id="ARBA00004186"/>
    </source>
</evidence>
<dbReference type="AlphaFoldDB" id="A0A852C391"/>
<keyword evidence="14" id="KW-0206">Cytoskeleton</keyword>
<feature type="non-terminal residue" evidence="22">
    <location>
        <position position="1"/>
    </location>
</feature>
<dbReference type="Pfam" id="PF08558">
    <property type="entry name" value="TRF"/>
    <property type="match status" value="1"/>
</dbReference>
<dbReference type="EMBL" id="WBNM01020687">
    <property type="protein sequence ID" value="NXP75662.1"/>
    <property type="molecule type" value="Genomic_DNA"/>
</dbReference>
<dbReference type="InterPro" id="IPR017930">
    <property type="entry name" value="Myb_dom"/>
</dbReference>
<dbReference type="GO" id="GO:0071532">
    <property type="term" value="F:ankyrin repeat binding"/>
    <property type="evidence" value="ECO:0007669"/>
    <property type="project" value="TreeGrafter"/>
</dbReference>
<evidence type="ECO:0000256" key="10">
    <source>
        <dbReference type="ARBA" id="ARBA00022843"/>
    </source>
</evidence>
<evidence type="ECO:0000256" key="4">
    <source>
        <dbReference type="ARBA" id="ARBA00022490"/>
    </source>
</evidence>
<name>A0A852C391_9PICI</name>
<evidence type="ECO:0000256" key="12">
    <source>
        <dbReference type="ARBA" id="ARBA00022990"/>
    </source>
</evidence>
<evidence type="ECO:0000256" key="3">
    <source>
        <dbReference type="ARBA" id="ARBA00022454"/>
    </source>
</evidence>
<keyword evidence="6" id="KW-0597">Phosphoprotein</keyword>
<evidence type="ECO:0000256" key="18">
    <source>
        <dbReference type="ARBA" id="ARBA00071706"/>
    </source>
</evidence>
<dbReference type="GO" id="GO:0042803">
    <property type="term" value="F:protein homodimerization activity"/>
    <property type="evidence" value="ECO:0007669"/>
    <property type="project" value="InterPro"/>
</dbReference>
<organism evidence="22 23">
    <name type="scientific">Ramphastos sulfuratus</name>
    <dbReference type="NCBI Taxonomy" id="322582"/>
    <lineage>
        <taxon>Eukaryota</taxon>
        <taxon>Metazoa</taxon>
        <taxon>Chordata</taxon>
        <taxon>Craniata</taxon>
        <taxon>Vertebrata</taxon>
        <taxon>Euteleostomi</taxon>
        <taxon>Archelosauria</taxon>
        <taxon>Archosauria</taxon>
        <taxon>Dinosauria</taxon>
        <taxon>Saurischia</taxon>
        <taxon>Theropoda</taxon>
        <taxon>Coelurosauria</taxon>
        <taxon>Aves</taxon>
        <taxon>Neognathae</taxon>
        <taxon>Neoaves</taxon>
        <taxon>Telluraves</taxon>
        <taxon>Coraciimorphae</taxon>
        <taxon>Piciformes</taxon>
        <taxon>Ramphastidae</taxon>
        <taxon>Ramphastos</taxon>
    </lineage>
</organism>
<evidence type="ECO:0000313" key="22">
    <source>
        <dbReference type="EMBL" id="NXP75662.1"/>
    </source>
</evidence>
<dbReference type="GO" id="GO:0008301">
    <property type="term" value="F:DNA binding, bending"/>
    <property type="evidence" value="ECO:0007669"/>
    <property type="project" value="TreeGrafter"/>
</dbReference>
<dbReference type="InterPro" id="IPR001005">
    <property type="entry name" value="SANT/Myb"/>
</dbReference>
<dbReference type="PANTHER" id="PTHR46734">
    <property type="entry name" value="TELOMERIC REPEAT-BINDING FACTOR 1 TERF1"/>
    <property type="match status" value="1"/>
</dbReference>
<dbReference type="GO" id="GO:0008156">
    <property type="term" value="P:negative regulation of DNA replication"/>
    <property type="evidence" value="ECO:0007669"/>
    <property type="project" value="TreeGrafter"/>
</dbReference>
<dbReference type="InterPro" id="IPR013867">
    <property type="entry name" value="Telomere_rpt-bd_fac_dimer_dom"/>
</dbReference>
<dbReference type="GO" id="GO:0007004">
    <property type="term" value="P:telomere maintenance via telomerase"/>
    <property type="evidence" value="ECO:0007669"/>
    <property type="project" value="TreeGrafter"/>
</dbReference>
<dbReference type="SUPFAM" id="SSF63600">
    <property type="entry name" value="Telomeric repeat binding factor (TRF) dimerisation domain"/>
    <property type="match status" value="1"/>
</dbReference>
<dbReference type="CDD" id="cd11660">
    <property type="entry name" value="SANT_TRF"/>
    <property type="match status" value="1"/>
</dbReference>
<evidence type="ECO:0000256" key="8">
    <source>
        <dbReference type="ARBA" id="ARBA00022765"/>
    </source>
</evidence>
<evidence type="ECO:0000256" key="17">
    <source>
        <dbReference type="ARBA" id="ARBA00055936"/>
    </source>
</evidence>
<evidence type="ECO:0000256" key="15">
    <source>
        <dbReference type="ARBA" id="ARBA00023242"/>
    </source>
</evidence>
<gene>
    <name evidence="22" type="primary">Terf1</name>
    <name evidence="22" type="ORF">RAMSUL_R12441</name>
</gene>
<feature type="domain" description="Myb-like" evidence="20">
    <location>
        <begin position="260"/>
        <end position="309"/>
    </location>
</feature>
<evidence type="ECO:0000259" key="20">
    <source>
        <dbReference type="PROSITE" id="PS50090"/>
    </source>
</evidence>
<dbReference type="SUPFAM" id="SSF46689">
    <property type="entry name" value="Homeodomain-like"/>
    <property type="match status" value="1"/>
</dbReference>
<keyword evidence="3" id="KW-0158">Chromosome</keyword>
<evidence type="ECO:0000256" key="11">
    <source>
        <dbReference type="ARBA" id="ARBA00022895"/>
    </source>
</evidence>
<evidence type="ECO:0000256" key="5">
    <source>
        <dbReference type="ARBA" id="ARBA00022499"/>
    </source>
</evidence>
<dbReference type="GO" id="GO:0005819">
    <property type="term" value="C:spindle"/>
    <property type="evidence" value="ECO:0007669"/>
    <property type="project" value="UniProtKB-SubCell"/>
</dbReference>
<dbReference type="InterPro" id="IPR009057">
    <property type="entry name" value="Homeodomain-like_sf"/>
</dbReference>
<comment type="subcellular location">
    <subcellularLocation>
        <location evidence="2">Chromosome</location>
        <location evidence="2">Telomere</location>
    </subcellularLocation>
    <subcellularLocation>
        <location evidence="1">Cytoplasm</location>
        <location evidence="1">Cytoskeleton</location>
        <location evidence="1">Spindle</location>
    </subcellularLocation>
</comment>
<keyword evidence="23" id="KW-1185">Reference proteome</keyword>
<accession>A0A852C391</accession>